<keyword evidence="7 9" id="KW-0539">Nucleus</keyword>
<feature type="binding site" evidence="10">
    <location>
        <position position="82"/>
    </location>
    <ligand>
        <name>Zn(2+)</name>
        <dbReference type="ChEBI" id="CHEBI:29105"/>
        <label>2</label>
    </ligand>
</feature>
<dbReference type="PROSITE" id="PS51133">
    <property type="entry name" value="ZF_TFIIS_2"/>
    <property type="match status" value="1"/>
</dbReference>
<sequence length="121" mass="13229">MSGEKPVSQTSRDSDFCSTCGALLPFATVPGPTQCLVCGSRVKIAEQINNFVYSIKTVYNHGIADADNFEIGSGDPEVDHLCKLCGHDRATFTTMQTRSADEGQTVFYTCTKCKNKEIEYS</sequence>
<feature type="binding site" evidence="10">
    <location>
        <position position="20"/>
    </location>
    <ligand>
        <name>Zn(2+)</name>
        <dbReference type="ChEBI" id="CHEBI:29105"/>
        <label>1</label>
    </ligand>
</feature>
<dbReference type="InterPro" id="IPR019761">
    <property type="entry name" value="DNA-dir_RNA_pol-M_15_CS"/>
</dbReference>
<evidence type="ECO:0000256" key="1">
    <source>
        <dbReference type="ARBA" id="ARBA00004604"/>
    </source>
</evidence>
<evidence type="ECO:0000313" key="14">
    <source>
        <dbReference type="WBParaSite" id="MBELARI_LOCUS11792"/>
    </source>
</evidence>
<dbReference type="Gene3D" id="2.20.25.10">
    <property type="match status" value="1"/>
</dbReference>
<keyword evidence="3 10" id="KW-0479">Metal-binding</keyword>
<dbReference type="GO" id="GO:0003676">
    <property type="term" value="F:nucleic acid binding"/>
    <property type="evidence" value="ECO:0007669"/>
    <property type="project" value="InterPro"/>
</dbReference>
<dbReference type="PROSITE" id="PS00466">
    <property type="entry name" value="ZF_TFIIS_1"/>
    <property type="match status" value="1"/>
</dbReference>
<evidence type="ECO:0000256" key="4">
    <source>
        <dbReference type="ARBA" id="ARBA00022771"/>
    </source>
</evidence>
<dbReference type="GO" id="GO:0005736">
    <property type="term" value="C:RNA polymerase I complex"/>
    <property type="evidence" value="ECO:0007669"/>
    <property type="project" value="TreeGrafter"/>
</dbReference>
<dbReference type="SMART" id="SM00440">
    <property type="entry name" value="ZnF_C2C2"/>
    <property type="match status" value="1"/>
</dbReference>
<evidence type="ECO:0000256" key="8">
    <source>
        <dbReference type="ARBA" id="ARBA00044497"/>
    </source>
</evidence>
<evidence type="ECO:0000256" key="2">
    <source>
        <dbReference type="ARBA" id="ARBA00022478"/>
    </source>
</evidence>
<feature type="binding site" evidence="10">
    <location>
        <position position="38"/>
    </location>
    <ligand>
        <name>Zn(2+)</name>
        <dbReference type="ChEBI" id="CHEBI:29105"/>
        <label>1</label>
    </ligand>
</feature>
<evidence type="ECO:0000256" key="7">
    <source>
        <dbReference type="ARBA" id="ARBA00023242"/>
    </source>
</evidence>
<dbReference type="GO" id="GO:0008270">
    <property type="term" value="F:zinc ion binding"/>
    <property type="evidence" value="ECO:0007669"/>
    <property type="project" value="UniProtKB-KW"/>
</dbReference>
<evidence type="ECO:0000256" key="3">
    <source>
        <dbReference type="ARBA" id="ARBA00022723"/>
    </source>
</evidence>
<keyword evidence="6 9" id="KW-0804">Transcription</keyword>
<proteinExistence type="inferred from homology"/>
<dbReference type="Proteomes" id="UP000887575">
    <property type="component" value="Unassembled WGS sequence"/>
</dbReference>
<dbReference type="InterPro" id="IPR034004">
    <property type="entry name" value="Zn_ribbon_RPA12_C"/>
</dbReference>
<feature type="binding site" evidence="10">
    <location>
        <position position="85"/>
    </location>
    <ligand>
        <name>Zn(2+)</name>
        <dbReference type="ChEBI" id="CHEBI:29105"/>
        <label>2</label>
    </ligand>
</feature>
<feature type="binding site" evidence="10">
    <location>
        <position position="17"/>
    </location>
    <ligand>
        <name>Zn(2+)</name>
        <dbReference type="ChEBI" id="CHEBI:29105"/>
        <label>1</label>
    </ligand>
</feature>
<evidence type="ECO:0000256" key="6">
    <source>
        <dbReference type="ARBA" id="ARBA00023163"/>
    </source>
</evidence>
<accession>A0AAF3ECX7</accession>
<dbReference type="InterPro" id="IPR012164">
    <property type="entry name" value="Rpa12/Rpb9/Rpc10/TFS"/>
</dbReference>
<feature type="domain" description="TFIIS-type" evidence="12">
    <location>
        <begin position="78"/>
        <end position="118"/>
    </location>
</feature>
<feature type="binding site" evidence="10">
    <location>
        <position position="35"/>
    </location>
    <ligand>
        <name>Zn(2+)</name>
        <dbReference type="ChEBI" id="CHEBI:29105"/>
        <label>1</label>
    </ligand>
</feature>
<comment type="similarity">
    <text evidence="9">Belongs to the archaeal rpoM/eukaryotic RPA12/RPB9/RPC11 RNA polymerase family.</text>
</comment>
<evidence type="ECO:0000256" key="10">
    <source>
        <dbReference type="PIRSR" id="PIRSR005586-1"/>
    </source>
</evidence>
<evidence type="ECO:0000256" key="9">
    <source>
        <dbReference type="PIRNR" id="PIRNR005586"/>
    </source>
</evidence>
<name>A0AAF3ECX7_9BILA</name>
<keyword evidence="5 10" id="KW-0862">Zinc</keyword>
<keyword evidence="4 11" id="KW-0863">Zinc-finger</keyword>
<dbReference type="InterPro" id="IPR001222">
    <property type="entry name" value="Znf_TFIIS"/>
</dbReference>
<feature type="binding site" evidence="10">
    <location>
        <position position="113"/>
    </location>
    <ligand>
        <name>Zn(2+)</name>
        <dbReference type="ChEBI" id="CHEBI:29105"/>
        <label>2</label>
    </ligand>
</feature>
<dbReference type="AlphaFoldDB" id="A0AAF3ECX7"/>
<reference evidence="14" key="1">
    <citation type="submission" date="2024-02" db="UniProtKB">
        <authorList>
            <consortium name="WormBaseParasite"/>
        </authorList>
    </citation>
    <scope>IDENTIFICATION</scope>
</reference>
<keyword evidence="2 9" id="KW-0240">DNA-directed RNA polymerase</keyword>
<dbReference type="WBParaSite" id="MBELARI_LOCUS11792">
    <property type="protein sequence ID" value="MBELARI_LOCUS11792"/>
    <property type="gene ID" value="MBELARI_LOCUS11792"/>
</dbReference>
<dbReference type="CDD" id="cd10507">
    <property type="entry name" value="Zn-ribbon_RPA12"/>
    <property type="match status" value="1"/>
</dbReference>
<organism evidence="13 14">
    <name type="scientific">Mesorhabditis belari</name>
    <dbReference type="NCBI Taxonomy" id="2138241"/>
    <lineage>
        <taxon>Eukaryota</taxon>
        <taxon>Metazoa</taxon>
        <taxon>Ecdysozoa</taxon>
        <taxon>Nematoda</taxon>
        <taxon>Chromadorea</taxon>
        <taxon>Rhabditida</taxon>
        <taxon>Rhabditina</taxon>
        <taxon>Rhabditomorpha</taxon>
        <taxon>Rhabditoidea</taxon>
        <taxon>Rhabditidae</taxon>
        <taxon>Mesorhabditinae</taxon>
        <taxon>Mesorhabditis</taxon>
    </lineage>
</organism>
<evidence type="ECO:0000259" key="12">
    <source>
        <dbReference type="PROSITE" id="PS51133"/>
    </source>
</evidence>
<dbReference type="PIRSF" id="PIRSF005586">
    <property type="entry name" value="RNApol_RpoM"/>
    <property type="match status" value="1"/>
</dbReference>
<feature type="binding site" evidence="10">
    <location>
        <position position="110"/>
    </location>
    <ligand>
        <name>Zn(2+)</name>
        <dbReference type="ChEBI" id="CHEBI:29105"/>
        <label>2</label>
    </ligand>
</feature>
<comment type="subcellular location">
    <subcellularLocation>
        <location evidence="1">Nucleus</location>
        <location evidence="1">Nucleolus</location>
    </subcellularLocation>
</comment>
<dbReference type="GO" id="GO:0006363">
    <property type="term" value="P:termination of RNA polymerase I transcription"/>
    <property type="evidence" value="ECO:0007669"/>
    <property type="project" value="TreeGrafter"/>
</dbReference>
<evidence type="ECO:0000256" key="5">
    <source>
        <dbReference type="ARBA" id="ARBA00022833"/>
    </source>
</evidence>
<comment type="function">
    <text evidence="9">DNA-dependent RNA polymerase catalyzes the transcription of DNA into RNA using the four ribonucleoside triphosphates as substrates.</text>
</comment>
<comment type="function">
    <text evidence="8">Core component of RNA polymerase I (Pol I), a DNA-dependent RNA polymerase which synthesizes ribosomal RNA precursors using the four ribonucleoside triphosphates as substrates. Can mediate Pol I proofreading of the nascent RNA transcript. Anchors into the Pol I active site to monitor transcription fidelity and cleave mis-incorporated 5'-ribonucleotides.</text>
</comment>
<dbReference type="PROSITE" id="PS01030">
    <property type="entry name" value="RNA_POL_M_15KD"/>
    <property type="match status" value="1"/>
</dbReference>
<keyword evidence="13" id="KW-1185">Reference proteome</keyword>
<dbReference type="GO" id="GO:0003899">
    <property type="term" value="F:DNA-directed RNA polymerase activity"/>
    <property type="evidence" value="ECO:0007669"/>
    <property type="project" value="InterPro"/>
</dbReference>
<evidence type="ECO:0000313" key="13">
    <source>
        <dbReference type="Proteomes" id="UP000887575"/>
    </source>
</evidence>
<dbReference type="PANTHER" id="PTHR11239:SF14">
    <property type="entry name" value="DNA-DIRECTED RNA POLYMERASE I SUBUNIT RPA12"/>
    <property type="match status" value="1"/>
</dbReference>
<protein>
    <recommendedName>
        <fullName evidence="9">DNA-directed RNA polymerase subunit</fullName>
    </recommendedName>
</protein>
<dbReference type="PANTHER" id="PTHR11239">
    <property type="entry name" value="DNA-DIRECTED RNA POLYMERASE"/>
    <property type="match status" value="1"/>
</dbReference>
<evidence type="ECO:0000256" key="11">
    <source>
        <dbReference type="PIRSR" id="PIRSR005586-2"/>
    </source>
</evidence>
<feature type="zinc finger region" description="C4-type" evidence="11">
    <location>
        <begin position="17"/>
        <end position="38"/>
    </location>
</feature>
<dbReference type="Pfam" id="PF01096">
    <property type="entry name" value="Zn_ribbon_TFIIS"/>
    <property type="match status" value="1"/>
</dbReference>
<dbReference type="SUPFAM" id="SSF57783">
    <property type="entry name" value="Zinc beta-ribbon"/>
    <property type="match status" value="1"/>
</dbReference>